<evidence type="ECO:0000259" key="2">
    <source>
        <dbReference type="Pfam" id="PF16469"/>
    </source>
</evidence>
<keyword evidence="1" id="KW-0732">Signal</keyword>
<name>A0A914X1J9_9BILA</name>
<proteinExistence type="predicted"/>
<feature type="domain" description="Polyprotein allergen nematode" evidence="2">
    <location>
        <begin position="196"/>
        <end position="291"/>
    </location>
</feature>
<protein>
    <submittedName>
        <fullName evidence="4">Polyprotein allergen nematode domain-containing protein</fullName>
    </submittedName>
</protein>
<feature type="chain" id="PRO_5037966828" evidence="1">
    <location>
        <begin position="24"/>
        <end position="355"/>
    </location>
</feature>
<evidence type="ECO:0000313" key="4">
    <source>
        <dbReference type="WBParaSite" id="PSAMB.scaffold5645size11206.g27044.t1"/>
    </source>
</evidence>
<feature type="domain" description="Polyprotein allergen nematode" evidence="2">
    <location>
        <begin position="35"/>
        <end position="171"/>
    </location>
</feature>
<dbReference type="InterPro" id="IPR038289">
    <property type="entry name" value="DVA-1_sf"/>
</dbReference>
<reference evidence="4" key="1">
    <citation type="submission" date="2022-11" db="UniProtKB">
        <authorList>
            <consortium name="WormBaseParasite"/>
        </authorList>
    </citation>
    <scope>IDENTIFICATION</scope>
</reference>
<dbReference type="InterPro" id="IPR032487">
    <property type="entry name" value="ABA-1_nematode"/>
</dbReference>
<dbReference type="AlphaFoldDB" id="A0A914X1J9"/>
<dbReference type="Gene3D" id="1.10.533.30">
    <property type="entry name" value="Nematode polyprotein allergen ABA-1"/>
    <property type="match status" value="2"/>
</dbReference>
<dbReference type="Pfam" id="PF16469">
    <property type="entry name" value="NPA"/>
    <property type="match status" value="2"/>
</dbReference>
<sequence length="355" mass="41680">MLFQKKLFIVASCCLCLLPAIDCSLEEEQELIEDNFDQWMEQYFNWLTDDQKAEMRDMKKDGYTIDDFLPSLNDMYDSLKGEALGRATEGLNRACLTFIDYLTEESKVYIGEFEKIAQTAYEPYTVASNNTFVEKTRKRLTEIADHLISNVKDKQKQQQARKFLPSCVKVFLASSYMIRHYNDHLEQKEYLVQDSDIEKWRDEYLYWLSDSEIEELKTVVDEGATFHELRIVIGNYYVESKENRLVEATKALYDGCSVFAEYLFGDVDTAVYLEFFEEAAVEREKLSEEASDSTRSDEFEKEYQESLQKLSSALMEEMPAGFKRNLVRNYFDTCVAIFDRAYRMKVRMVSDHDEL</sequence>
<keyword evidence="3" id="KW-1185">Reference proteome</keyword>
<evidence type="ECO:0000313" key="3">
    <source>
        <dbReference type="Proteomes" id="UP000887566"/>
    </source>
</evidence>
<dbReference type="WBParaSite" id="PSAMB.scaffold5645size11206.g27044.t1">
    <property type="protein sequence ID" value="PSAMB.scaffold5645size11206.g27044.t1"/>
    <property type="gene ID" value="PSAMB.scaffold5645size11206.g27044"/>
</dbReference>
<accession>A0A914X1J9</accession>
<evidence type="ECO:0000256" key="1">
    <source>
        <dbReference type="SAM" id="SignalP"/>
    </source>
</evidence>
<feature type="signal peptide" evidence="1">
    <location>
        <begin position="1"/>
        <end position="23"/>
    </location>
</feature>
<dbReference type="Proteomes" id="UP000887566">
    <property type="component" value="Unplaced"/>
</dbReference>
<organism evidence="3 4">
    <name type="scientific">Plectus sambesii</name>
    <dbReference type="NCBI Taxonomy" id="2011161"/>
    <lineage>
        <taxon>Eukaryota</taxon>
        <taxon>Metazoa</taxon>
        <taxon>Ecdysozoa</taxon>
        <taxon>Nematoda</taxon>
        <taxon>Chromadorea</taxon>
        <taxon>Plectida</taxon>
        <taxon>Plectina</taxon>
        <taxon>Plectoidea</taxon>
        <taxon>Plectidae</taxon>
        <taxon>Plectus</taxon>
    </lineage>
</organism>